<name>A0A0V1F410_TRIPS</name>
<protein>
    <submittedName>
        <fullName evidence="3">Uncharacterized protein</fullName>
    </submittedName>
</protein>
<evidence type="ECO:0000256" key="1">
    <source>
        <dbReference type="SAM" id="MobiDB-lite"/>
    </source>
</evidence>
<sequence>MTSLSELSSAVKQTDEDSTKHANVSEYYSNSDA</sequence>
<dbReference type="AlphaFoldDB" id="A0A0V1F410"/>
<dbReference type="EMBL" id="JYDS01006935">
    <property type="protein sequence ID" value="KRY80922.1"/>
    <property type="molecule type" value="Genomic_DNA"/>
</dbReference>
<organism evidence="3 4">
    <name type="scientific">Trichinella pseudospiralis</name>
    <name type="common">Parasitic roundworm</name>
    <dbReference type="NCBI Taxonomy" id="6337"/>
    <lineage>
        <taxon>Eukaryota</taxon>
        <taxon>Metazoa</taxon>
        <taxon>Ecdysozoa</taxon>
        <taxon>Nematoda</taxon>
        <taxon>Enoplea</taxon>
        <taxon>Dorylaimia</taxon>
        <taxon>Trichinellida</taxon>
        <taxon>Trichinellidae</taxon>
        <taxon>Trichinella</taxon>
    </lineage>
</organism>
<proteinExistence type="predicted"/>
<evidence type="ECO:0000313" key="2">
    <source>
        <dbReference type="EMBL" id="KRY80912.1"/>
    </source>
</evidence>
<accession>A0A0V1F410</accession>
<feature type="compositionally biased region" description="Polar residues" evidence="1">
    <location>
        <begin position="1"/>
        <end position="12"/>
    </location>
</feature>
<keyword evidence="4" id="KW-1185">Reference proteome</keyword>
<reference evidence="3 4" key="1">
    <citation type="submission" date="2015-01" db="EMBL/GenBank/DDBJ databases">
        <title>Evolution of Trichinella species and genotypes.</title>
        <authorList>
            <person name="Korhonen P.K."/>
            <person name="Edoardo P."/>
            <person name="Giuseppe L.R."/>
            <person name="Gasser R.B."/>
        </authorList>
    </citation>
    <scope>NUCLEOTIDE SEQUENCE [LARGE SCALE GENOMIC DNA]</scope>
    <source>
        <strain evidence="3">ISS588</strain>
    </source>
</reference>
<evidence type="ECO:0000313" key="4">
    <source>
        <dbReference type="Proteomes" id="UP000054805"/>
    </source>
</evidence>
<dbReference type="EMBL" id="JYDS01006937">
    <property type="protein sequence ID" value="KRY80912.1"/>
    <property type="molecule type" value="Genomic_DNA"/>
</dbReference>
<evidence type="ECO:0000313" key="3">
    <source>
        <dbReference type="EMBL" id="KRY80922.1"/>
    </source>
</evidence>
<comment type="caution">
    <text evidence="3">The sequence shown here is derived from an EMBL/GenBank/DDBJ whole genome shotgun (WGS) entry which is preliminary data.</text>
</comment>
<gene>
    <name evidence="2" type="ORF">T4B_11697</name>
    <name evidence="3" type="ORF">T4B_7419</name>
</gene>
<dbReference type="Proteomes" id="UP000054805">
    <property type="component" value="Unassembled WGS sequence"/>
</dbReference>
<feature type="region of interest" description="Disordered" evidence="1">
    <location>
        <begin position="1"/>
        <end position="33"/>
    </location>
</feature>